<evidence type="ECO:0000259" key="1">
    <source>
        <dbReference type="Pfam" id="PF13274"/>
    </source>
</evidence>
<accession>A0ABS3YGX2</accession>
<dbReference type="InterPro" id="IPR025272">
    <property type="entry name" value="SocA_Panacea"/>
</dbReference>
<dbReference type="Proteomes" id="UP000679126">
    <property type="component" value="Unassembled WGS sequence"/>
</dbReference>
<name>A0ABS3YGX2_9BACT</name>
<evidence type="ECO:0000313" key="3">
    <source>
        <dbReference type="Proteomes" id="UP000679126"/>
    </source>
</evidence>
<comment type="caution">
    <text evidence="2">The sequence shown here is derived from an EMBL/GenBank/DDBJ whole genome shotgun (WGS) entry which is preliminary data.</text>
</comment>
<reference evidence="3" key="1">
    <citation type="submission" date="2021-03" db="EMBL/GenBank/DDBJ databases">
        <title>Assistant Professor.</title>
        <authorList>
            <person name="Huq M.A."/>
        </authorList>
    </citation>
    <scope>NUCLEOTIDE SEQUENCE [LARGE SCALE GENOMIC DNA]</scope>
    <source>
        <strain evidence="3">MAH-28</strain>
    </source>
</reference>
<gene>
    <name evidence="2" type="ORF">J7I43_15845</name>
</gene>
<protein>
    <submittedName>
        <fullName evidence="2">DUF4065 domain-containing protein</fullName>
    </submittedName>
</protein>
<evidence type="ECO:0000313" key="2">
    <source>
        <dbReference type="EMBL" id="MBO9153700.1"/>
    </source>
</evidence>
<proteinExistence type="predicted"/>
<dbReference type="EMBL" id="JAGHKP010000003">
    <property type="protein sequence ID" value="MBO9153700.1"/>
    <property type="molecule type" value="Genomic_DNA"/>
</dbReference>
<dbReference type="Pfam" id="PF13274">
    <property type="entry name" value="SocA_Panacea"/>
    <property type="match status" value="1"/>
</dbReference>
<sequence>MSYNPTTIANYFIGKYAKKDSFTPMKVIKLTYIAYGWYLALTDKKERLIDESPVSWDFGPFFPSLFLSLKKYGKMNITAKIPNSVGNQEISPEDKKFLDRIWQIYGRFDGIYLSAMVNKENAARRKADCKDRSPKISDDVIYEQYKKKMLAIPAS</sequence>
<feature type="domain" description="Antitoxin SocA-like Panacea" evidence="1">
    <location>
        <begin position="28"/>
        <end position="121"/>
    </location>
</feature>
<organism evidence="2 3">
    <name type="scientific">Chitinophaga chungangae</name>
    <dbReference type="NCBI Taxonomy" id="2821488"/>
    <lineage>
        <taxon>Bacteria</taxon>
        <taxon>Pseudomonadati</taxon>
        <taxon>Bacteroidota</taxon>
        <taxon>Chitinophagia</taxon>
        <taxon>Chitinophagales</taxon>
        <taxon>Chitinophagaceae</taxon>
        <taxon>Chitinophaga</taxon>
    </lineage>
</organism>
<keyword evidence="3" id="KW-1185">Reference proteome</keyword>
<dbReference type="RefSeq" id="WP_209146785.1">
    <property type="nucleotide sequence ID" value="NZ_JAGHKP010000003.1"/>
</dbReference>